<dbReference type="SUPFAM" id="SSF54631">
    <property type="entry name" value="CBS-domain pair"/>
    <property type="match status" value="1"/>
</dbReference>
<gene>
    <name evidence="2" type="ORF">MNBD_ACTINO02-2240</name>
</gene>
<dbReference type="InterPro" id="IPR001763">
    <property type="entry name" value="Rhodanese-like_dom"/>
</dbReference>
<dbReference type="EMBL" id="UOEK01000147">
    <property type="protein sequence ID" value="VAV98889.1"/>
    <property type="molecule type" value="Genomic_DNA"/>
</dbReference>
<dbReference type="InterPro" id="IPR036873">
    <property type="entry name" value="Rhodanese-like_dom_sf"/>
</dbReference>
<organism evidence="2">
    <name type="scientific">hydrothermal vent metagenome</name>
    <dbReference type="NCBI Taxonomy" id="652676"/>
    <lineage>
        <taxon>unclassified sequences</taxon>
        <taxon>metagenomes</taxon>
        <taxon>ecological metagenomes</taxon>
    </lineage>
</organism>
<reference evidence="2" key="1">
    <citation type="submission" date="2018-06" db="EMBL/GenBank/DDBJ databases">
        <authorList>
            <person name="Zhirakovskaya E."/>
        </authorList>
    </citation>
    <scope>NUCLEOTIDE SEQUENCE</scope>
</reference>
<dbReference type="PROSITE" id="PS50206">
    <property type="entry name" value="RHODANESE_3"/>
    <property type="match status" value="1"/>
</dbReference>
<accession>A0A3B0S3L9</accession>
<dbReference type="InterPro" id="IPR046342">
    <property type="entry name" value="CBS_dom_sf"/>
</dbReference>
<evidence type="ECO:0000259" key="1">
    <source>
        <dbReference type="PROSITE" id="PS50206"/>
    </source>
</evidence>
<name>A0A3B0S3L9_9ZZZZ</name>
<proteinExistence type="predicted"/>
<sequence length="178" mass="19246">MSPRAACRLEALGFQQVYDYTLGIADWKAAGLPVEGDHSPTQVVADATRSDAPVATPDEQLGVAWARAQRTGRDDMIVVDCDGVVVGRLRDPVWQQSHDLLVAVVMELGPTTVRPNALLVPLVERMQKRATDLVSVTTPQGVLLGVLLRADAEQLIAGDPPDQIWEDCDGCPGHWSTQ</sequence>
<dbReference type="AlphaFoldDB" id="A0A3B0S3L9"/>
<feature type="domain" description="Rhodanese" evidence="1">
    <location>
        <begin position="2"/>
        <end position="36"/>
    </location>
</feature>
<evidence type="ECO:0000313" key="2">
    <source>
        <dbReference type="EMBL" id="VAV98889.1"/>
    </source>
</evidence>
<protein>
    <recommendedName>
        <fullName evidence="1">Rhodanese domain-containing protein</fullName>
    </recommendedName>
</protein>
<dbReference type="Gene3D" id="3.10.580.10">
    <property type="entry name" value="CBS-domain"/>
    <property type="match status" value="1"/>
</dbReference>
<dbReference type="Gene3D" id="3.40.250.10">
    <property type="entry name" value="Rhodanese-like domain"/>
    <property type="match status" value="1"/>
</dbReference>
<dbReference type="SUPFAM" id="SSF52821">
    <property type="entry name" value="Rhodanese/Cell cycle control phosphatase"/>
    <property type="match status" value="1"/>
</dbReference>